<dbReference type="Pfam" id="PF09948">
    <property type="entry name" value="PpoB2"/>
    <property type="match status" value="1"/>
</dbReference>
<dbReference type="EMBL" id="JABBGM010000015">
    <property type="protein sequence ID" value="NML95997.1"/>
    <property type="molecule type" value="Genomic_DNA"/>
</dbReference>
<organism evidence="2 3">
    <name type="scientific">Novosphingobium olei</name>
    <dbReference type="NCBI Taxonomy" id="2728851"/>
    <lineage>
        <taxon>Bacteria</taxon>
        <taxon>Pseudomonadati</taxon>
        <taxon>Pseudomonadota</taxon>
        <taxon>Alphaproteobacteria</taxon>
        <taxon>Sphingomonadales</taxon>
        <taxon>Sphingomonadaceae</taxon>
        <taxon>Novosphingobium</taxon>
    </lineage>
</organism>
<sequence>MYTGVNAILARPRIITIVALGILIAAAWAWILGGAAMGHGAPPDEATMGGMVMEPSASWSIDRLAIVFSMWWTMMVAMMLPSAAPTILLYERVARNVPQGRTPAVAGFLCGYLLAWGLFSAIATLMQFWLTRWALIAPLTMASQSHRLSGMLLIAAGAYQLSPLKSACLRHCQNPAAFLSRHYRDGTFGALRMGALHGAICVGCCWLLMALLFVAGVMNVVWVALLTIIVASEKLLPLDRVISVIVGLACLLGGGLMLWP</sequence>
<evidence type="ECO:0000256" key="1">
    <source>
        <dbReference type="SAM" id="Phobius"/>
    </source>
</evidence>
<keyword evidence="1" id="KW-1133">Transmembrane helix</keyword>
<feature type="transmembrane region" description="Helical" evidence="1">
    <location>
        <begin position="196"/>
        <end position="229"/>
    </location>
</feature>
<dbReference type="Proteomes" id="UP000583556">
    <property type="component" value="Unassembled WGS sequence"/>
</dbReference>
<comment type="caution">
    <text evidence="2">The sequence shown here is derived from an EMBL/GenBank/DDBJ whole genome shotgun (WGS) entry which is preliminary data.</text>
</comment>
<keyword evidence="1" id="KW-0812">Transmembrane</keyword>
<name>A0A7Y0BSV5_9SPHN</name>
<dbReference type="AlphaFoldDB" id="A0A7Y0BSV5"/>
<dbReference type="InterPro" id="IPR018688">
    <property type="entry name" value="PpoB2-like"/>
</dbReference>
<evidence type="ECO:0000313" key="3">
    <source>
        <dbReference type="Proteomes" id="UP000583556"/>
    </source>
</evidence>
<feature type="transmembrane region" description="Helical" evidence="1">
    <location>
        <begin position="241"/>
        <end position="259"/>
    </location>
</feature>
<accession>A0A7Y0BSV5</accession>
<keyword evidence="3" id="KW-1185">Reference proteome</keyword>
<evidence type="ECO:0000313" key="2">
    <source>
        <dbReference type="EMBL" id="NML95997.1"/>
    </source>
</evidence>
<keyword evidence="1" id="KW-0472">Membrane</keyword>
<proteinExistence type="predicted"/>
<feature type="transmembrane region" description="Helical" evidence="1">
    <location>
        <begin position="102"/>
        <end position="130"/>
    </location>
</feature>
<feature type="transmembrane region" description="Helical" evidence="1">
    <location>
        <begin position="64"/>
        <end position="90"/>
    </location>
</feature>
<reference evidence="2 3" key="1">
    <citation type="submission" date="2020-04" db="EMBL/GenBank/DDBJ databases">
        <title>Novosphingobium sp. TW-4 isolated from soil.</title>
        <authorList>
            <person name="Dahal R.H."/>
            <person name="Chaudhary D.K."/>
        </authorList>
    </citation>
    <scope>NUCLEOTIDE SEQUENCE [LARGE SCALE GENOMIC DNA]</scope>
    <source>
        <strain evidence="2 3">TW-4</strain>
    </source>
</reference>
<dbReference type="RefSeq" id="WP_169495201.1">
    <property type="nucleotide sequence ID" value="NZ_JABBGM010000015.1"/>
</dbReference>
<gene>
    <name evidence="2" type="ORF">HHL27_20200</name>
</gene>
<protein>
    <submittedName>
        <fullName evidence="2">DUF2182 domain-containing protein</fullName>
    </submittedName>
</protein>